<dbReference type="PROSITE" id="PS51257">
    <property type="entry name" value="PROKAR_LIPOPROTEIN"/>
    <property type="match status" value="1"/>
</dbReference>
<evidence type="ECO:0000313" key="1">
    <source>
        <dbReference type="EMBL" id="AEX85418.1"/>
    </source>
</evidence>
<dbReference type="Proteomes" id="UP000007161">
    <property type="component" value="Chromosome"/>
</dbReference>
<dbReference type="Gene3D" id="1.10.1330.10">
    <property type="entry name" value="Dockerin domain"/>
    <property type="match status" value="1"/>
</dbReference>
<gene>
    <name evidence="1" type="ordered locus">Marpi_1006</name>
</gene>
<reference evidence="2" key="2">
    <citation type="submission" date="2012-01" db="EMBL/GenBank/DDBJ databases">
        <title>Complete sequence of chromosome of Marinitoga piezophila KA3.</title>
        <authorList>
            <person name="Lucas S."/>
            <person name="Han J."/>
            <person name="Lapidus A."/>
            <person name="Cheng J.-F."/>
            <person name="Goodwin L."/>
            <person name="Pitluck S."/>
            <person name="Peters L."/>
            <person name="Mikhailova N."/>
            <person name="Teshima H."/>
            <person name="Detter J.C."/>
            <person name="Han C."/>
            <person name="Tapia R."/>
            <person name="Land M."/>
            <person name="Hauser L."/>
            <person name="Kyrpides N."/>
            <person name="Ivanova N."/>
            <person name="Pagani I."/>
            <person name="Jebbar M."/>
            <person name="Vannier P."/>
            <person name="Oger P."/>
            <person name="Cario A."/>
            <person name="Bartlett D."/>
            <person name="Noll K.M."/>
            <person name="Woyke T."/>
        </authorList>
    </citation>
    <scope>NUCLEOTIDE SEQUENCE [LARGE SCALE GENOMIC DNA]</scope>
    <source>
        <strain evidence="2">DSM 14283 / JCM 11233 / KA3</strain>
    </source>
</reference>
<dbReference type="InterPro" id="IPR036439">
    <property type="entry name" value="Dockerin_dom_sf"/>
</dbReference>
<dbReference type="RefSeq" id="WP_014296490.1">
    <property type="nucleotide sequence ID" value="NC_016751.1"/>
</dbReference>
<reference evidence="1 2" key="1">
    <citation type="journal article" date="2012" name="J. Bacteriol.">
        <title>Complete Genome Sequence of the Thermophilic, Piezophilic, Heterotrophic Bacterium Marinitoga piezophila KA3.</title>
        <authorList>
            <person name="Lucas S."/>
            <person name="Han J."/>
            <person name="Lapidus A."/>
            <person name="Cheng J.F."/>
            <person name="Goodwin L.A."/>
            <person name="Pitluck S."/>
            <person name="Peters L."/>
            <person name="Mikhailova N."/>
            <person name="Teshima H."/>
            <person name="Detter J.C."/>
            <person name="Han C."/>
            <person name="Tapia R."/>
            <person name="Land M."/>
            <person name="Hauser L."/>
            <person name="Kyrpides N.C."/>
            <person name="Ivanova N."/>
            <person name="Pagani I."/>
            <person name="Vannier P."/>
            <person name="Oger P."/>
            <person name="Bartlett D.H."/>
            <person name="Noll K.M."/>
            <person name="Woyke T."/>
            <person name="Jebbar M."/>
        </authorList>
    </citation>
    <scope>NUCLEOTIDE SEQUENCE [LARGE SCALE GENOMIC DNA]</scope>
    <source>
        <strain evidence="2">DSM 14283 / JCM 11233 / KA3</strain>
    </source>
</reference>
<name>H2J7S7_MARPK</name>
<dbReference type="STRING" id="443254.Marpi_1006"/>
<evidence type="ECO:0000313" key="2">
    <source>
        <dbReference type="Proteomes" id="UP000007161"/>
    </source>
</evidence>
<dbReference type="HOGENOM" id="CLU_281164_0_0_0"/>
<dbReference type="Gene3D" id="2.130.10.10">
    <property type="entry name" value="YVTN repeat-like/Quinoprotein amine dehydrogenase"/>
    <property type="match status" value="1"/>
</dbReference>
<keyword evidence="2" id="KW-1185">Reference proteome</keyword>
<organism evidence="1 2">
    <name type="scientific">Marinitoga piezophila (strain DSM 14283 / JCM 11233 / KA3)</name>
    <dbReference type="NCBI Taxonomy" id="443254"/>
    <lineage>
        <taxon>Bacteria</taxon>
        <taxon>Thermotogati</taxon>
        <taxon>Thermotogota</taxon>
        <taxon>Thermotogae</taxon>
        <taxon>Petrotogales</taxon>
        <taxon>Petrotogaceae</taxon>
        <taxon>Marinitoga</taxon>
    </lineage>
</organism>
<dbReference type="AlphaFoldDB" id="H2J7S7"/>
<dbReference type="eggNOG" id="COG5276">
    <property type="taxonomic scope" value="Bacteria"/>
</dbReference>
<protein>
    <submittedName>
        <fullName evidence="1">LVIVD repeat protein</fullName>
    </submittedName>
</protein>
<dbReference type="InterPro" id="IPR015943">
    <property type="entry name" value="WD40/YVTN_repeat-like_dom_sf"/>
</dbReference>
<dbReference type="Pfam" id="PF08309">
    <property type="entry name" value="LVIVD"/>
    <property type="match status" value="2"/>
</dbReference>
<dbReference type="eggNOG" id="COG2706">
    <property type="taxonomic scope" value="Bacteria"/>
</dbReference>
<proteinExistence type="predicted"/>
<dbReference type="Gene3D" id="2.60.40.10">
    <property type="entry name" value="Immunoglobulins"/>
    <property type="match status" value="1"/>
</dbReference>
<dbReference type="SUPFAM" id="SSF101908">
    <property type="entry name" value="Putative isomerase YbhE"/>
    <property type="match status" value="1"/>
</dbReference>
<dbReference type="GO" id="GO:0000272">
    <property type="term" value="P:polysaccharide catabolic process"/>
    <property type="evidence" value="ECO:0007669"/>
    <property type="project" value="InterPro"/>
</dbReference>
<dbReference type="SUPFAM" id="SSF50998">
    <property type="entry name" value="Quinoprotein alcohol dehydrogenase-like"/>
    <property type="match status" value="1"/>
</dbReference>
<dbReference type="KEGG" id="mpz:Marpi_1006"/>
<dbReference type="InterPro" id="IPR011047">
    <property type="entry name" value="Quinoprotein_ADH-like_sf"/>
</dbReference>
<dbReference type="InterPro" id="IPR013783">
    <property type="entry name" value="Ig-like_fold"/>
</dbReference>
<dbReference type="InterPro" id="IPR013211">
    <property type="entry name" value="LVIVD"/>
</dbReference>
<dbReference type="EMBL" id="CP003257">
    <property type="protein sequence ID" value="AEX85418.1"/>
    <property type="molecule type" value="Genomic_DNA"/>
</dbReference>
<sequence length="1115" mass="120612">MNIKRKGFVILLGIMIIILLSSCFKRIPVSSLNTDEVSVTLASNYNFYSNVNASAIEIVINKKIPEDAFLYDKDNSIAIIKPMDNKTIVLFSKAQRDITKGEKLFTLKRKYLNLETDKLETEAAFYDEKSKRVITKASDPFEDGISVTDNLAIKSGDPATVAIHMKGVSDTLALEFDVMLPSNNIVKFDDTTNATVEYIGSESAPQMIVKEIPNGLRISLVKTDGMNFEDEDVLELKLVGQGDSPKTPGQITITNLSAKDLNNADISYSVYAGDIVVYNPVLLGDFDNEDTSNDERDNKVDLNDFLIFVKHYGTQQGDTLYSTQCDIYPAEIAPVKDWVDENIYSVAFKDGKIGIEDFIIFARNYKKSVPVENSIPEFPSDADSNVTPSDEAQNVNIGTENVTFPDASDENGDELKYTVYIGVDKNNLKSDTSSSTTVNILKILGVDKLDRGRTYYWRVKVSDGKGGEDWIPSKDDFYEFTTSGLDTLFVAGGYEGIFVIDISDTSASTPATVANSVNTEGYVYNLSKFEFDSKEYIAVSDGNNGVAVYEYTPSSSALTKKTDSYYFGSTAYDVLETTVTSPSTKAYILVAASTEGLQILHFDNSAGELSYVSSILGSSDVRGLYQSGDYVYVAANDGLHIVDISNINSPTEIGSYEISGALNVYVDGNYAYVAAGSGGVYKIDISDPANPSEVANASMEAYDVSYKDGYVYIAAGTNGVIKLDGNTLSEDSKYDSGIYYVGNILIDGGTLFAGNKRYGLLILNIDTMEKINTLDNGAVAKATKTLENYIIVADSENGVNILDATTLSFTTAKSTASIQLDGIAKSVEATQLTNIFVSKGSYGVDVLKFDTSNGNLTKLKSLPILGEAYNVTIVSTVVYVSSGSGGLNVYENSGNYDFVNRVQLSGKIVTDSATTDDNRLIVSTTDSIEIYDISNLGAPTTSSDYSGYNLSNGSIFDIETATIGATKTYIYAAAGSEGVIILKYEGDTSSATLTKLGSSRFDDAFITDITLDGTDTLILSAGNKGVIIMKVSDPTELGDADARNIGASNDSDSDGNYVENSYDTQGNTTFVEKVNDGTNDHYVVSDGENGLVILDSNLDLEKDYNWLNFEGLAAN</sequence>
<accession>H2J7S7</accession>